<feature type="domain" description="DNA helicase Pif1-like 2B" evidence="3">
    <location>
        <begin position="195"/>
        <end position="241"/>
    </location>
</feature>
<feature type="domain" description="DNA helicase Pif1-like DEAD-box helicase" evidence="2">
    <location>
        <begin position="5"/>
        <end position="99"/>
    </location>
</feature>
<name>A0A2K3PJL0_TRIPR</name>
<reference evidence="4 5" key="1">
    <citation type="journal article" date="2014" name="Am. J. Bot.">
        <title>Genome assembly and annotation for red clover (Trifolium pratense; Fabaceae).</title>
        <authorList>
            <person name="Istvanek J."/>
            <person name="Jaros M."/>
            <person name="Krenek A."/>
            <person name="Repkova J."/>
        </authorList>
    </citation>
    <scope>NUCLEOTIDE SEQUENCE [LARGE SCALE GENOMIC DNA]</scope>
    <source>
        <strain evidence="5">cv. Tatra</strain>
        <tissue evidence="4">Young leaves</tissue>
    </source>
</reference>
<dbReference type="GO" id="GO:0016887">
    <property type="term" value="F:ATP hydrolysis activity"/>
    <property type="evidence" value="ECO:0007669"/>
    <property type="project" value="RHEA"/>
</dbReference>
<keyword evidence="1" id="KW-0227">DNA damage</keyword>
<sequence>MRDVMDKIVVGSSRLPFGGKTVVLGGDFRQILPVVPKGGRADIVHAVINSSILWRRCTLLKLSQNMRLQFSNDIEQNQALVEFGKWILDISDGKLGNSEDGETIIEIPEDLRVKSSGNHIGDIVDAIYPNFINNVGDYTFFQHRAILTPTLNSVDKVNDYVMAMLPGEEKEYLSCDTVSRCDEDVVIDQRWITTEFLNDIKCSGMPNHKLKLKVGVPIMLLRNIDISSGLCNGTRLIVMDLCFNVIGAEIVNGPHHGEKVFIPRISLTPSDTTIGQTLLNVGVYLPVPVFTHGQLYVAISRVKTRQGLKILALDESGSIYTIYLVLCCNLLYFAFDSSSQFEYKMSLYSDYLKLTPMASFTAIYLSNQIFGEVDPYFAKEYDSDLLESWSVIDYKDKLHVVAYNKSSIRPLLTHGWSEMKDVFGFETNHEIDFVYYGKSVFGLMCSKTLDCFCQVPMYHSRFVKIGYTMEFYMNVTLDNIVKPFLNVFGSFEDYLRSCNFEFFIVCCDNGTMHSFDISLTEIPFRTTSIGIGWDDFCTRGEFFVGDLLCFKFTLFNPTNVAFVFKLS</sequence>
<dbReference type="GO" id="GO:0006281">
    <property type="term" value="P:DNA repair"/>
    <property type="evidence" value="ECO:0007669"/>
    <property type="project" value="UniProtKB-KW"/>
</dbReference>
<dbReference type="AlphaFoldDB" id="A0A2K3PJL0"/>
<evidence type="ECO:0000259" key="2">
    <source>
        <dbReference type="Pfam" id="PF05970"/>
    </source>
</evidence>
<keyword evidence="1" id="KW-0378">Hydrolase</keyword>
<dbReference type="Pfam" id="PF05970">
    <property type="entry name" value="PIF1"/>
    <property type="match status" value="1"/>
</dbReference>
<dbReference type="Pfam" id="PF21530">
    <property type="entry name" value="Pif1_2B_dom"/>
    <property type="match status" value="1"/>
</dbReference>
<accession>A0A2K3PJL0</accession>
<evidence type="ECO:0000313" key="5">
    <source>
        <dbReference type="Proteomes" id="UP000236291"/>
    </source>
</evidence>
<reference evidence="4 5" key="2">
    <citation type="journal article" date="2017" name="Front. Plant Sci.">
        <title>Gene Classification and Mining of Molecular Markers Useful in Red Clover (Trifolium pratense) Breeding.</title>
        <authorList>
            <person name="Istvanek J."/>
            <person name="Dluhosova J."/>
            <person name="Dluhos P."/>
            <person name="Patkova L."/>
            <person name="Nedelnik J."/>
            <person name="Repkova J."/>
        </authorList>
    </citation>
    <scope>NUCLEOTIDE SEQUENCE [LARGE SCALE GENOMIC DNA]</scope>
    <source>
        <strain evidence="5">cv. Tatra</strain>
        <tissue evidence="4">Young leaves</tissue>
    </source>
</reference>
<dbReference type="InterPro" id="IPR010285">
    <property type="entry name" value="DNA_helicase_pif1-like_DEAD"/>
</dbReference>
<dbReference type="GO" id="GO:0005524">
    <property type="term" value="F:ATP binding"/>
    <property type="evidence" value="ECO:0007669"/>
    <property type="project" value="UniProtKB-KW"/>
</dbReference>
<dbReference type="Proteomes" id="UP000236291">
    <property type="component" value="Unassembled WGS sequence"/>
</dbReference>
<keyword evidence="1" id="KW-0233">DNA recombination</keyword>
<keyword evidence="1 4" id="KW-0347">Helicase</keyword>
<comment type="caution">
    <text evidence="4">The sequence shown here is derived from an EMBL/GenBank/DDBJ whole genome shotgun (WGS) entry which is preliminary data.</text>
</comment>
<dbReference type="GO" id="GO:0006310">
    <property type="term" value="P:DNA recombination"/>
    <property type="evidence" value="ECO:0007669"/>
    <property type="project" value="UniProtKB-KW"/>
</dbReference>
<dbReference type="STRING" id="57577.A0A2K3PJL0"/>
<dbReference type="InterPro" id="IPR027417">
    <property type="entry name" value="P-loop_NTPase"/>
</dbReference>
<gene>
    <name evidence="4" type="ORF">L195_g012163</name>
</gene>
<dbReference type="GO" id="GO:0000723">
    <property type="term" value="P:telomere maintenance"/>
    <property type="evidence" value="ECO:0007669"/>
    <property type="project" value="InterPro"/>
</dbReference>
<keyword evidence="1" id="KW-0234">DNA repair</keyword>
<protein>
    <recommendedName>
        <fullName evidence="1">ATP-dependent DNA helicase</fullName>
        <ecNumber evidence="1">5.6.2.3</ecNumber>
    </recommendedName>
</protein>
<dbReference type="SUPFAM" id="SSF52540">
    <property type="entry name" value="P-loop containing nucleoside triphosphate hydrolases"/>
    <property type="match status" value="1"/>
</dbReference>
<evidence type="ECO:0000256" key="1">
    <source>
        <dbReference type="RuleBase" id="RU363044"/>
    </source>
</evidence>
<proteinExistence type="inferred from homology"/>
<dbReference type="GO" id="GO:0043139">
    <property type="term" value="F:5'-3' DNA helicase activity"/>
    <property type="evidence" value="ECO:0007669"/>
    <property type="project" value="UniProtKB-EC"/>
</dbReference>
<dbReference type="PANTHER" id="PTHR10492:SF74">
    <property type="entry name" value="ATP-DEPENDENT DNA HELICASE"/>
    <property type="match status" value="1"/>
</dbReference>
<evidence type="ECO:0000313" key="4">
    <source>
        <dbReference type="EMBL" id="PNY15467.1"/>
    </source>
</evidence>
<dbReference type="EMBL" id="ASHM01007698">
    <property type="protein sequence ID" value="PNY15467.1"/>
    <property type="molecule type" value="Genomic_DNA"/>
</dbReference>
<evidence type="ECO:0000259" key="3">
    <source>
        <dbReference type="Pfam" id="PF21530"/>
    </source>
</evidence>
<keyword evidence="1" id="KW-0547">Nucleotide-binding</keyword>
<dbReference type="InterPro" id="IPR049163">
    <property type="entry name" value="Pif1-like_2B_dom"/>
</dbReference>
<keyword evidence="1" id="KW-0067">ATP-binding</keyword>
<dbReference type="EC" id="5.6.2.3" evidence="1"/>
<comment type="similarity">
    <text evidence="1">Belongs to the helicase family.</text>
</comment>
<comment type="catalytic activity">
    <reaction evidence="1">
        <text>ATP + H2O = ADP + phosphate + H(+)</text>
        <dbReference type="Rhea" id="RHEA:13065"/>
        <dbReference type="ChEBI" id="CHEBI:15377"/>
        <dbReference type="ChEBI" id="CHEBI:15378"/>
        <dbReference type="ChEBI" id="CHEBI:30616"/>
        <dbReference type="ChEBI" id="CHEBI:43474"/>
        <dbReference type="ChEBI" id="CHEBI:456216"/>
        <dbReference type="EC" id="5.6.2.3"/>
    </reaction>
</comment>
<dbReference type="PANTHER" id="PTHR10492">
    <property type="match status" value="1"/>
</dbReference>
<comment type="cofactor">
    <cofactor evidence="1">
        <name>Mg(2+)</name>
        <dbReference type="ChEBI" id="CHEBI:18420"/>
    </cofactor>
</comment>
<organism evidence="4 5">
    <name type="scientific">Trifolium pratense</name>
    <name type="common">Red clover</name>
    <dbReference type="NCBI Taxonomy" id="57577"/>
    <lineage>
        <taxon>Eukaryota</taxon>
        <taxon>Viridiplantae</taxon>
        <taxon>Streptophyta</taxon>
        <taxon>Embryophyta</taxon>
        <taxon>Tracheophyta</taxon>
        <taxon>Spermatophyta</taxon>
        <taxon>Magnoliopsida</taxon>
        <taxon>eudicotyledons</taxon>
        <taxon>Gunneridae</taxon>
        <taxon>Pentapetalae</taxon>
        <taxon>rosids</taxon>
        <taxon>fabids</taxon>
        <taxon>Fabales</taxon>
        <taxon>Fabaceae</taxon>
        <taxon>Papilionoideae</taxon>
        <taxon>50 kb inversion clade</taxon>
        <taxon>NPAAA clade</taxon>
        <taxon>Hologalegina</taxon>
        <taxon>IRL clade</taxon>
        <taxon>Trifolieae</taxon>
        <taxon>Trifolium</taxon>
    </lineage>
</organism>